<keyword evidence="3" id="KW-1185">Reference proteome</keyword>
<sequence length="123" mass="14091">MSVQSGKMNSDWYTEPDRATNMDPAWVSDTETELVTDKQTELFVNRRKTFFHPFARLPIKLRIYINPDRDILIIGQPWLEEYWETTAPRPFTGETVHTPGAAAPPTEAPGPHPKLDRVSQRLG</sequence>
<name>A0ABR1UGF8_9PEZI</name>
<organism evidence="2 3">
    <name type="scientific">Apiospora phragmitis</name>
    <dbReference type="NCBI Taxonomy" id="2905665"/>
    <lineage>
        <taxon>Eukaryota</taxon>
        <taxon>Fungi</taxon>
        <taxon>Dikarya</taxon>
        <taxon>Ascomycota</taxon>
        <taxon>Pezizomycotina</taxon>
        <taxon>Sordariomycetes</taxon>
        <taxon>Xylariomycetidae</taxon>
        <taxon>Amphisphaeriales</taxon>
        <taxon>Apiosporaceae</taxon>
        <taxon>Apiospora</taxon>
    </lineage>
</organism>
<protein>
    <submittedName>
        <fullName evidence="2">Uncharacterized protein</fullName>
    </submittedName>
</protein>
<evidence type="ECO:0000313" key="2">
    <source>
        <dbReference type="EMBL" id="KAK8057990.1"/>
    </source>
</evidence>
<feature type="compositionally biased region" description="Basic and acidic residues" evidence="1">
    <location>
        <begin position="113"/>
        <end position="123"/>
    </location>
</feature>
<dbReference type="GeneID" id="92092910"/>
<evidence type="ECO:0000256" key="1">
    <source>
        <dbReference type="SAM" id="MobiDB-lite"/>
    </source>
</evidence>
<gene>
    <name evidence="2" type="ORF">PG994_008438</name>
</gene>
<accession>A0ABR1UGF8</accession>
<dbReference type="Proteomes" id="UP001480595">
    <property type="component" value="Unassembled WGS sequence"/>
</dbReference>
<reference evidence="2 3" key="1">
    <citation type="submission" date="2023-01" db="EMBL/GenBank/DDBJ databases">
        <title>Analysis of 21 Apiospora genomes using comparative genomics revels a genus with tremendous synthesis potential of carbohydrate active enzymes and secondary metabolites.</title>
        <authorList>
            <person name="Sorensen T."/>
        </authorList>
    </citation>
    <scope>NUCLEOTIDE SEQUENCE [LARGE SCALE GENOMIC DNA]</scope>
    <source>
        <strain evidence="2 3">CBS 135458</strain>
    </source>
</reference>
<feature type="region of interest" description="Disordered" evidence="1">
    <location>
        <begin position="89"/>
        <end position="123"/>
    </location>
</feature>
<evidence type="ECO:0000313" key="3">
    <source>
        <dbReference type="Proteomes" id="UP001480595"/>
    </source>
</evidence>
<dbReference type="RefSeq" id="XP_066713436.1">
    <property type="nucleotide sequence ID" value="XM_066859847.1"/>
</dbReference>
<comment type="caution">
    <text evidence="2">The sequence shown here is derived from an EMBL/GenBank/DDBJ whole genome shotgun (WGS) entry which is preliminary data.</text>
</comment>
<proteinExistence type="predicted"/>
<dbReference type="EMBL" id="JAQQWL010000009">
    <property type="protein sequence ID" value="KAK8057990.1"/>
    <property type="molecule type" value="Genomic_DNA"/>
</dbReference>
<feature type="compositionally biased region" description="Polar residues" evidence="1">
    <location>
        <begin position="1"/>
        <end position="12"/>
    </location>
</feature>
<feature type="region of interest" description="Disordered" evidence="1">
    <location>
        <begin position="1"/>
        <end position="25"/>
    </location>
</feature>